<evidence type="ECO:0000313" key="1">
    <source>
        <dbReference type="EMBL" id="CAG6745347.1"/>
    </source>
</evidence>
<proteinExistence type="predicted"/>
<name>A0A8D9E9G8_9HEMI</name>
<dbReference type="EMBL" id="HBUF01492263">
    <property type="protein sequence ID" value="CAG6745347.1"/>
    <property type="molecule type" value="Transcribed_RNA"/>
</dbReference>
<protein>
    <submittedName>
        <fullName evidence="1">Uncharacterized protein</fullName>
    </submittedName>
</protein>
<accession>A0A8D9E9G8</accession>
<sequence length="105" mass="12215">MISSLLCLKLGITELTAPPDQLSIIIPLFDQFVDVWPNLGNMMHWFIDQLIIRFIHELFSEYSYRYGAAMYFLVNSPRVDNGHPQEHLKSQFSIPLYTFPVDVPI</sequence>
<dbReference type="AlphaFoldDB" id="A0A8D9E9G8"/>
<organism evidence="1">
    <name type="scientific">Cacopsylla melanoneura</name>
    <dbReference type="NCBI Taxonomy" id="428564"/>
    <lineage>
        <taxon>Eukaryota</taxon>
        <taxon>Metazoa</taxon>
        <taxon>Ecdysozoa</taxon>
        <taxon>Arthropoda</taxon>
        <taxon>Hexapoda</taxon>
        <taxon>Insecta</taxon>
        <taxon>Pterygota</taxon>
        <taxon>Neoptera</taxon>
        <taxon>Paraneoptera</taxon>
        <taxon>Hemiptera</taxon>
        <taxon>Sternorrhyncha</taxon>
        <taxon>Psylloidea</taxon>
        <taxon>Psyllidae</taxon>
        <taxon>Psyllinae</taxon>
        <taxon>Cacopsylla</taxon>
    </lineage>
</organism>
<reference evidence="1" key="1">
    <citation type="submission" date="2021-05" db="EMBL/GenBank/DDBJ databases">
        <authorList>
            <person name="Alioto T."/>
            <person name="Alioto T."/>
            <person name="Gomez Garrido J."/>
        </authorList>
    </citation>
    <scope>NUCLEOTIDE SEQUENCE</scope>
</reference>